<gene>
    <name evidence="2" type="ordered locus">AALP_Aa2g172600</name>
</gene>
<dbReference type="eggNOG" id="KOG1550">
    <property type="taxonomic scope" value="Eukaryota"/>
</dbReference>
<dbReference type="PANTHER" id="PTHR45084">
    <property type="entry name" value="ERAD-ASSOCIATED E3 UBIQUITIN-PROTEIN LIGASE COMPONENT HRD3A-RELATED"/>
    <property type="match status" value="1"/>
</dbReference>
<reference evidence="3" key="1">
    <citation type="journal article" date="2015" name="Nat. Plants">
        <title>Genome expansion of Arabis alpina linked with retrotransposition and reduced symmetric DNA methylation.</title>
        <authorList>
            <person name="Willing E.M."/>
            <person name="Rawat V."/>
            <person name="Mandakova T."/>
            <person name="Maumus F."/>
            <person name="James G.V."/>
            <person name="Nordstroem K.J."/>
            <person name="Becker C."/>
            <person name="Warthmann N."/>
            <person name="Chica C."/>
            <person name="Szarzynska B."/>
            <person name="Zytnicki M."/>
            <person name="Albani M.C."/>
            <person name="Kiefer C."/>
            <person name="Bergonzi S."/>
            <person name="Castaings L."/>
            <person name="Mateos J.L."/>
            <person name="Berns M.C."/>
            <person name="Bujdoso N."/>
            <person name="Piofczyk T."/>
            <person name="de Lorenzo L."/>
            <person name="Barrero-Sicilia C."/>
            <person name="Mateos I."/>
            <person name="Piednoel M."/>
            <person name="Hagmann J."/>
            <person name="Chen-Min-Tao R."/>
            <person name="Iglesias-Fernandez R."/>
            <person name="Schuster S.C."/>
            <person name="Alonso-Blanco C."/>
            <person name="Roudier F."/>
            <person name="Carbonero P."/>
            <person name="Paz-Ares J."/>
            <person name="Davis S.J."/>
            <person name="Pecinka A."/>
            <person name="Quesneville H."/>
            <person name="Colot V."/>
            <person name="Lysak M.A."/>
            <person name="Weigel D."/>
            <person name="Coupland G."/>
            <person name="Schneeberger K."/>
        </authorList>
    </citation>
    <scope>NUCLEOTIDE SEQUENCE [LARGE SCALE GENOMIC DNA]</scope>
    <source>
        <strain evidence="3">cv. Pajares</strain>
    </source>
</reference>
<accession>A0A087HI40</accession>
<evidence type="ECO:0000313" key="2">
    <source>
        <dbReference type="EMBL" id="KFK41792.1"/>
    </source>
</evidence>
<name>A0A087HI40_ARAAL</name>
<dbReference type="OrthoDB" id="1740356at2759"/>
<proteinExistence type="predicted"/>
<dbReference type="EMBL" id="CM002870">
    <property type="protein sequence ID" value="KFK41792.1"/>
    <property type="molecule type" value="Genomic_DNA"/>
</dbReference>
<dbReference type="Proteomes" id="UP000029120">
    <property type="component" value="Chromosome 2"/>
</dbReference>
<dbReference type="PANTHER" id="PTHR45084:SF1">
    <property type="entry name" value="ERAD-ASSOCIATED E3 UBIQUITIN-PROTEIN LIGASE COMPONENT HRD3A-RELATED"/>
    <property type="match status" value="1"/>
</dbReference>
<dbReference type="Gramene" id="KFK41792">
    <property type="protein sequence ID" value="KFK41792"/>
    <property type="gene ID" value="AALP_AA2G172600"/>
</dbReference>
<keyword evidence="3" id="KW-1185">Reference proteome</keyword>
<protein>
    <submittedName>
        <fullName evidence="2">Uncharacterized protein</fullName>
    </submittedName>
</protein>
<evidence type="ECO:0000313" key="3">
    <source>
        <dbReference type="Proteomes" id="UP000029120"/>
    </source>
</evidence>
<sequence>MRVSGHSIIPLLSIFTHHLHARPFVLVLSNDDLNGGFDDTIAYESSEFDEFNESESKSEEDLNPGSWRPILESPNDNSTVQSPQYYSGLRKILSAASEGNTRLMEEAVSEIDSSASTGDPHAQSVMGFVYGIGMVRESSRSIRMLMVISG</sequence>
<dbReference type="AlphaFoldDB" id="A0A087HI40"/>
<organism evidence="2 3">
    <name type="scientific">Arabis alpina</name>
    <name type="common">Alpine rock-cress</name>
    <dbReference type="NCBI Taxonomy" id="50452"/>
    <lineage>
        <taxon>Eukaryota</taxon>
        <taxon>Viridiplantae</taxon>
        <taxon>Streptophyta</taxon>
        <taxon>Embryophyta</taxon>
        <taxon>Tracheophyta</taxon>
        <taxon>Spermatophyta</taxon>
        <taxon>Magnoliopsida</taxon>
        <taxon>eudicotyledons</taxon>
        <taxon>Gunneridae</taxon>
        <taxon>Pentapetalae</taxon>
        <taxon>rosids</taxon>
        <taxon>malvids</taxon>
        <taxon>Brassicales</taxon>
        <taxon>Brassicaceae</taxon>
        <taxon>Arabideae</taxon>
        <taxon>Arabis</taxon>
    </lineage>
</organism>
<dbReference type="GO" id="GO:0036503">
    <property type="term" value="P:ERAD pathway"/>
    <property type="evidence" value="ECO:0007669"/>
    <property type="project" value="InterPro"/>
</dbReference>
<evidence type="ECO:0000256" key="1">
    <source>
        <dbReference type="SAM" id="MobiDB-lite"/>
    </source>
</evidence>
<feature type="region of interest" description="Disordered" evidence="1">
    <location>
        <begin position="49"/>
        <end position="81"/>
    </location>
</feature>
<dbReference type="OMA" id="IHRVHAQ"/>
<dbReference type="InterPro" id="IPR044623">
    <property type="entry name" value="HRD3"/>
</dbReference>